<dbReference type="NCBIfam" id="NF041492">
    <property type="entry name" value="MobF"/>
    <property type="match status" value="1"/>
</dbReference>
<reference evidence="3 4" key="1">
    <citation type="submission" date="2019-09" db="EMBL/GenBank/DDBJ databases">
        <authorList>
            <person name="Wang X."/>
        </authorList>
    </citation>
    <scope>NUCLEOTIDE SEQUENCE [LARGE SCALE GENOMIC DNA]</scope>
    <source>
        <strain evidence="3 4">CICC 11023</strain>
    </source>
</reference>
<feature type="compositionally biased region" description="Basic residues" evidence="1">
    <location>
        <begin position="1285"/>
        <end position="1304"/>
    </location>
</feature>
<dbReference type="SUPFAM" id="SSF55464">
    <property type="entry name" value="Origin of replication-binding domain, RBD-like"/>
    <property type="match status" value="1"/>
</dbReference>
<proteinExistence type="predicted"/>
<evidence type="ECO:0000313" key="4">
    <source>
        <dbReference type="Proteomes" id="UP000323876"/>
    </source>
</evidence>
<organism evidence="3 4">
    <name type="scientific">Nocardia colli</name>
    <dbReference type="NCBI Taxonomy" id="2545717"/>
    <lineage>
        <taxon>Bacteria</taxon>
        <taxon>Bacillati</taxon>
        <taxon>Actinomycetota</taxon>
        <taxon>Actinomycetes</taxon>
        <taxon>Mycobacteriales</taxon>
        <taxon>Nocardiaceae</taxon>
        <taxon>Nocardia</taxon>
    </lineage>
</organism>
<dbReference type="Gene3D" id="3.40.50.300">
    <property type="entry name" value="P-loop containing nucleotide triphosphate hydrolases"/>
    <property type="match status" value="2"/>
</dbReference>
<dbReference type="InterPro" id="IPR027417">
    <property type="entry name" value="P-loop_NTPase"/>
</dbReference>
<dbReference type="SUPFAM" id="SSF52540">
    <property type="entry name" value="P-loop containing nucleoside triphosphate hydrolases"/>
    <property type="match status" value="2"/>
</dbReference>
<sequence>MTYQTRDCAPIFDFVMTIHRLHAGDGYQYLTSQVASGDRLRDRTRDLTDYYLESGTPPGIWLGTGAARLGVSGNVTEAQMQALFGEGLHPQANAIIAAGIAAGKTATQAVHAAGLGASFYEFTNKSSPITDLLARNLDTFTQANRRCPTWDERTALRTDAAREHLTAALGRAPARAEIEAVLAQEKAGSRKAVAGFDLVFTPPKSISILWGLGDDELRQAIWRCHTEAVREVLAWAESQCAVTRRGHNGIRQIDAEGFVIAAFDHFDNRSGDPNLHTHAVVSGKVLGSDGKWSALDARPLYASAVSFSSRYNATIIGKVRRQVGYRSEERSRGRGKQPVLEIIGISDEMIVEFSRTPDIIARTEQLVADYRARHSRNPSTKTQYRLAQQATLQTRDAKSLPKTLRDMVTEWDTRTRSFLGDGRSAARFTYDLLHAHTHPATHTSADPEQIAIAVGVHLGGPRALINSTAQQLHECIHHHLDLTAFATPAVRAQTIRDVRKLLSPRPDLVLLDRISAAHVARLRAIWAPDRIARDVADTVARRRATWTEANIRSAVEDRLAGIEFPTDTDHRAAVEHITGTVRNQHSIQLTVDPDHTPAVLARRDGDSVFTLTGATRYPSHAVLDAETRLLHSAHTPSPEAISPRLVDTAIARIKKHTKLILNEGQRDIACYLCCCATELAVAVGPAGTGKTTAMKAVADAWHASGRNVIALAPSASAARELSTTLAIPAHTIDRLLTRAAYDRPTNISRGTMLLIDEASMAATADFDAIRALARTHGAVVRGIGDPEQLPAVEAGGIFRTLARDTRAPQLRQVVRFSDPDEADATLAVRNGNLEDAWEFYNSHGRVTSGMSDELRSAILAEHLEDTAAGISSIMIAATLDDVSALNTATQARYALTGRIDTGKGRIRLSDNHTGYVGDTIVTRFNTTLLRIAGGLRHGTHIDNGDLWQIHTIHPDGGITAVGANHRGSVHLPTHYIRHHVELGYATTVHRAQGITVRRGYVLMNGTLGRALAYVGLTRGSELNRIYLATDTLIDPTGNQQPDDPTEPRTMFARVLARDDDNLSAIDVIRAEQTAADHRIRTAYHHAYQLLADARGTYLLDHALPVALSRDAARSPKYQQLLDTIADAEAHGLDTCELVAAIATNNYQDLGESLASARDTAAVLRSRAEVWIYNHRPVTPPAITTARIDTLVGLPSQTAASLLTAVNTNCVLALPHNAFHAVHDDPRSSGPHPVPTPHLGMDIQLANYAEQLRRHILTAESTTLPGDSTSASLATADSDRLPNPGKGRRHRRRPTLPPNRTRRTL</sequence>
<dbReference type="SMART" id="SM00382">
    <property type="entry name" value="AAA"/>
    <property type="match status" value="1"/>
</dbReference>
<dbReference type="Pfam" id="PF13604">
    <property type="entry name" value="AAA_30"/>
    <property type="match status" value="1"/>
</dbReference>
<accession>A0A5N0DTF2</accession>
<feature type="compositionally biased region" description="Low complexity" evidence="1">
    <location>
        <begin position="1266"/>
        <end position="1275"/>
    </location>
</feature>
<dbReference type="Pfam" id="PF08751">
    <property type="entry name" value="TrwC"/>
    <property type="match status" value="1"/>
</dbReference>
<evidence type="ECO:0000313" key="3">
    <source>
        <dbReference type="EMBL" id="KAA8880367.1"/>
    </source>
</evidence>
<dbReference type="OrthoDB" id="4524286at2"/>
<gene>
    <name evidence="3" type="ORF">F3087_41590</name>
</gene>
<name>A0A5N0DTF2_9NOCA</name>
<dbReference type="Gene3D" id="2.30.30.940">
    <property type="match status" value="1"/>
</dbReference>
<dbReference type="CDD" id="cd17933">
    <property type="entry name" value="DEXSc_RecD-like"/>
    <property type="match status" value="1"/>
</dbReference>
<keyword evidence="4" id="KW-1185">Reference proteome</keyword>
<dbReference type="CDD" id="cd18809">
    <property type="entry name" value="SF1_C_RecD"/>
    <property type="match status" value="1"/>
</dbReference>
<evidence type="ECO:0000259" key="2">
    <source>
        <dbReference type="SMART" id="SM00382"/>
    </source>
</evidence>
<dbReference type="EMBL" id="VXLC01000035">
    <property type="protein sequence ID" value="KAA8880367.1"/>
    <property type="molecule type" value="Genomic_DNA"/>
</dbReference>
<feature type="domain" description="AAA+ ATPase" evidence="2">
    <location>
        <begin position="676"/>
        <end position="905"/>
    </location>
</feature>
<evidence type="ECO:0000256" key="1">
    <source>
        <dbReference type="SAM" id="MobiDB-lite"/>
    </source>
</evidence>
<protein>
    <submittedName>
        <fullName evidence="3">Relaxase domain-containing protein</fullName>
    </submittedName>
</protein>
<comment type="caution">
    <text evidence="3">The sequence shown here is derived from an EMBL/GenBank/DDBJ whole genome shotgun (WGS) entry which is preliminary data.</text>
</comment>
<dbReference type="Proteomes" id="UP000323876">
    <property type="component" value="Unassembled WGS sequence"/>
</dbReference>
<dbReference type="InterPro" id="IPR003593">
    <property type="entry name" value="AAA+_ATPase"/>
</dbReference>
<dbReference type="InterPro" id="IPR014862">
    <property type="entry name" value="TrwC"/>
</dbReference>
<feature type="region of interest" description="Disordered" evidence="1">
    <location>
        <begin position="1258"/>
        <end position="1304"/>
    </location>
</feature>